<sequence length="100" mass="11028">MESKGAGDDSEMWNPLDKRSIHREWTPNSPDVKICPLRPRQFLGMNPRRIKSKAASKQTPFRDYKLSKDIHPKSSIFSPRSGGTGVLCEGGGAASAESLK</sequence>
<evidence type="ECO:0000256" key="1">
    <source>
        <dbReference type="SAM" id="MobiDB-lite"/>
    </source>
</evidence>
<feature type="compositionally biased region" description="Gly residues" evidence="1">
    <location>
        <begin position="82"/>
        <end position="93"/>
    </location>
</feature>
<feature type="region of interest" description="Disordered" evidence="1">
    <location>
        <begin position="72"/>
        <end position="100"/>
    </location>
</feature>
<evidence type="ECO:0000313" key="2">
    <source>
        <dbReference type="EMBL" id="KAK3759367.1"/>
    </source>
</evidence>
<accession>A0AAE0YYG2</accession>
<reference evidence="2" key="1">
    <citation type="journal article" date="2023" name="G3 (Bethesda)">
        <title>A reference genome for the long-term kleptoplast-retaining sea slug Elysia crispata morphotype clarki.</title>
        <authorList>
            <person name="Eastman K.E."/>
            <person name="Pendleton A.L."/>
            <person name="Shaikh M.A."/>
            <person name="Suttiyut T."/>
            <person name="Ogas R."/>
            <person name="Tomko P."/>
            <person name="Gavelis G."/>
            <person name="Widhalm J.R."/>
            <person name="Wisecaver J.H."/>
        </authorList>
    </citation>
    <scope>NUCLEOTIDE SEQUENCE</scope>
    <source>
        <strain evidence="2">ECLA1</strain>
    </source>
</reference>
<organism evidence="2 3">
    <name type="scientific">Elysia crispata</name>
    <name type="common">lettuce slug</name>
    <dbReference type="NCBI Taxonomy" id="231223"/>
    <lineage>
        <taxon>Eukaryota</taxon>
        <taxon>Metazoa</taxon>
        <taxon>Spiralia</taxon>
        <taxon>Lophotrochozoa</taxon>
        <taxon>Mollusca</taxon>
        <taxon>Gastropoda</taxon>
        <taxon>Heterobranchia</taxon>
        <taxon>Euthyneura</taxon>
        <taxon>Panpulmonata</taxon>
        <taxon>Sacoglossa</taxon>
        <taxon>Placobranchoidea</taxon>
        <taxon>Plakobranchidae</taxon>
        <taxon>Elysia</taxon>
    </lineage>
</organism>
<keyword evidence="3" id="KW-1185">Reference proteome</keyword>
<comment type="caution">
    <text evidence="2">The sequence shown here is derived from an EMBL/GenBank/DDBJ whole genome shotgun (WGS) entry which is preliminary data.</text>
</comment>
<name>A0AAE0YYG2_9GAST</name>
<dbReference type="AlphaFoldDB" id="A0AAE0YYG2"/>
<gene>
    <name evidence="2" type="ORF">RRG08_023487</name>
</gene>
<proteinExistence type="predicted"/>
<evidence type="ECO:0000313" key="3">
    <source>
        <dbReference type="Proteomes" id="UP001283361"/>
    </source>
</evidence>
<dbReference type="Proteomes" id="UP001283361">
    <property type="component" value="Unassembled WGS sequence"/>
</dbReference>
<dbReference type="EMBL" id="JAWDGP010005130">
    <property type="protein sequence ID" value="KAK3759367.1"/>
    <property type="molecule type" value="Genomic_DNA"/>
</dbReference>
<protein>
    <submittedName>
        <fullName evidence="2">Uncharacterized protein</fullName>
    </submittedName>
</protein>